<dbReference type="PANTHER" id="PTHR37542">
    <property type="entry name" value="HELO DOMAIN-CONTAINING PROTEIN-RELATED"/>
    <property type="match status" value="1"/>
</dbReference>
<organism evidence="3 4">
    <name type="scientific">Emericellopsis cladophorae</name>
    <dbReference type="NCBI Taxonomy" id="2686198"/>
    <lineage>
        <taxon>Eukaryota</taxon>
        <taxon>Fungi</taxon>
        <taxon>Dikarya</taxon>
        <taxon>Ascomycota</taxon>
        <taxon>Pezizomycotina</taxon>
        <taxon>Sordariomycetes</taxon>
        <taxon>Hypocreomycetidae</taxon>
        <taxon>Hypocreales</taxon>
        <taxon>Bionectriaceae</taxon>
        <taxon>Emericellopsis</taxon>
    </lineage>
</organism>
<evidence type="ECO:0000313" key="3">
    <source>
        <dbReference type="EMBL" id="KAI6778386.1"/>
    </source>
</evidence>
<dbReference type="InterPro" id="IPR011009">
    <property type="entry name" value="Kinase-like_dom_sf"/>
</dbReference>
<comment type="caution">
    <text evidence="3">The sequence shown here is derived from an EMBL/GenBank/DDBJ whole genome shotgun (WGS) entry which is preliminary data.</text>
</comment>
<dbReference type="PROSITE" id="PS50011">
    <property type="entry name" value="PROTEIN_KINASE_DOM"/>
    <property type="match status" value="1"/>
</dbReference>
<sequence length="632" mass="70708">MLDPGSIMATQLGYKAAEKSVAAVASALNYFEESGTLALRLEANRELLKIWGKNSGVEEGVLEPSLTVVHELVQRQLAAISADFEGADKMMRRYGLVATGELAAPPSQDQLQKSLRLMKRSLRVIGVRSDAPTTSPDAADSSDAPAREDPGVLNRIRWGLRDKEKLSEMIASLSVHVSLLNQLLTESQRRKAGEDSERVKIVLVGAIQDAETLEALRQTLGQVPEAAEMVARLDRKAMLEDQPWSDPVGPFSEQELTKDRFRLPRDYAEQEKFLARSAQGDTSAIYLLEKKGFDKSLRPEELDTLTDRIKRLVQLLSNTRTDGFQVPTAVGFIQDLANTCWWLVFRFPLHRPLALIGPLPMPQPLTLLALLDPQLKFRPPLEVRYRLAASICTTFSELYSSNWLHKAISSRNILFREQAPEKGLGSSNITGREVSKEEAKVQREENARLFAALLSNPLVGGFGYSRRETEQQSIDRARASTDVDSALYRHPDYQGEAAQGYRMAYDIYSLGMVLLEIALWVPIKSFLEAKKATRSSSTTGVVTVPLPTWDEVSKGIRRFHREESLAFRELAKERVERELAFRAGSEYRRVVEWCLTYADTGPLDPQDRPAALEFHDQVLTPLRRLAHAGPVG</sequence>
<reference evidence="3" key="2">
    <citation type="submission" date="2022-07" db="EMBL/GenBank/DDBJ databases">
        <authorList>
            <person name="Goncalves M.F.M."/>
            <person name="Hilario S."/>
            <person name="Van De Peer Y."/>
            <person name="Esteves A.C."/>
            <person name="Alves A."/>
        </authorList>
    </citation>
    <scope>NUCLEOTIDE SEQUENCE</scope>
    <source>
        <strain evidence="3">MUM 19.33</strain>
    </source>
</reference>
<evidence type="ECO:0000259" key="2">
    <source>
        <dbReference type="PROSITE" id="PS50011"/>
    </source>
</evidence>
<dbReference type="AlphaFoldDB" id="A0A9Q0BB83"/>
<evidence type="ECO:0000256" key="1">
    <source>
        <dbReference type="SAM" id="MobiDB-lite"/>
    </source>
</evidence>
<dbReference type="Gene3D" id="1.10.510.10">
    <property type="entry name" value="Transferase(Phosphotransferase) domain 1"/>
    <property type="match status" value="1"/>
</dbReference>
<dbReference type="Gene3D" id="1.20.120.1020">
    <property type="entry name" value="Prion-inhibition and propagation, HeLo domain"/>
    <property type="match status" value="1"/>
</dbReference>
<feature type="compositionally biased region" description="Low complexity" evidence="1">
    <location>
        <begin position="129"/>
        <end position="144"/>
    </location>
</feature>
<dbReference type="GO" id="GO:0004672">
    <property type="term" value="F:protein kinase activity"/>
    <property type="evidence" value="ECO:0007669"/>
    <property type="project" value="InterPro"/>
</dbReference>
<dbReference type="SUPFAM" id="SSF56112">
    <property type="entry name" value="Protein kinase-like (PK-like)"/>
    <property type="match status" value="1"/>
</dbReference>
<feature type="domain" description="Protein kinase" evidence="2">
    <location>
        <begin position="271"/>
        <end position="618"/>
    </location>
</feature>
<dbReference type="InterPro" id="IPR000719">
    <property type="entry name" value="Prot_kinase_dom"/>
</dbReference>
<protein>
    <recommendedName>
        <fullName evidence="2">Protein kinase domain-containing protein</fullName>
    </recommendedName>
</protein>
<dbReference type="GeneID" id="75827023"/>
<dbReference type="Proteomes" id="UP001055219">
    <property type="component" value="Unassembled WGS sequence"/>
</dbReference>
<dbReference type="InterPro" id="IPR029498">
    <property type="entry name" value="HeLo_dom"/>
</dbReference>
<reference evidence="3" key="1">
    <citation type="journal article" date="2021" name="J Fungi (Basel)">
        <title>Genomic and Metabolomic Analyses of the Marine Fungus Emericellopsis cladophorae: Insights into Saltwater Adaptability Mechanisms and Its Biosynthetic Potential.</title>
        <authorList>
            <person name="Goncalves M.F.M."/>
            <person name="Hilario S."/>
            <person name="Van de Peer Y."/>
            <person name="Esteves A.C."/>
            <person name="Alves A."/>
        </authorList>
    </citation>
    <scope>NUCLEOTIDE SEQUENCE</scope>
    <source>
        <strain evidence="3">MUM 19.33</strain>
    </source>
</reference>
<proteinExistence type="predicted"/>
<dbReference type="OrthoDB" id="1911848at2759"/>
<keyword evidence="4" id="KW-1185">Reference proteome</keyword>
<accession>A0A9Q0BB83</accession>
<dbReference type="EMBL" id="JAGIXG020000070">
    <property type="protein sequence ID" value="KAI6778386.1"/>
    <property type="molecule type" value="Genomic_DNA"/>
</dbReference>
<feature type="region of interest" description="Disordered" evidence="1">
    <location>
        <begin position="128"/>
        <end position="148"/>
    </location>
</feature>
<dbReference type="Pfam" id="PF14479">
    <property type="entry name" value="HeLo"/>
    <property type="match status" value="1"/>
</dbReference>
<gene>
    <name evidence="3" type="ORF">J7T54_000504</name>
</gene>
<name>A0A9Q0BB83_9HYPO</name>
<dbReference type="GO" id="GO:0005524">
    <property type="term" value="F:ATP binding"/>
    <property type="evidence" value="ECO:0007669"/>
    <property type="project" value="InterPro"/>
</dbReference>
<dbReference type="RefSeq" id="XP_051359242.1">
    <property type="nucleotide sequence ID" value="XM_051509823.1"/>
</dbReference>
<evidence type="ECO:0000313" key="4">
    <source>
        <dbReference type="Proteomes" id="UP001055219"/>
    </source>
</evidence>
<dbReference type="InterPro" id="IPR038305">
    <property type="entry name" value="HeLo_sf"/>
</dbReference>